<feature type="compositionally biased region" description="Polar residues" evidence="1">
    <location>
        <begin position="148"/>
        <end position="159"/>
    </location>
</feature>
<protein>
    <submittedName>
        <fullName evidence="2">Uncharacterized protein</fullName>
    </submittedName>
</protein>
<dbReference type="KEGG" id="dpl:KGM_209339"/>
<feature type="region of interest" description="Disordered" evidence="1">
    <location>
        <begin position="272"/>
        <end position="378"/>
    </location>
</feature>
<feature type="compositionally biased region" description="Acidic residues" evidence="1">
    <location>
        <begin position="287"/>
        <end position="303"/>
    </location>
</feature>
<sequence length="545" mass="61711">MSSRWGRKRCTRLCSPPPCAPRPRACLDSLEIPFQTPLVLRQLPRPEIPKCYIRSPQTQCVKGIVCHCADQNYCTAETCRSPSRCSQSDNLYCLYGNKETEEDSVCNRRCRHQEGDEDSSEKDSEDDRGSKCSNDESRLTKDHGSEDNLGNKSSNTYHSDVSEIPHEEVKDNEQNRLSNDTPRDRNGINLLDATASKKNVENPNKNNRHEVHCLTSFNRDMQVNMQTHTFSKRTRDASSTASPEVRYGGNDVQGAGSLTDVLQFDANRDANTSMRRNCCPNSQRNNDEDEVENEGEDDDDDDRLNDNTLNSCCRPSYGYPQSNPPSPQVDFTCPQSRAEDDDFNESDADNYFSRPSENTNTRNPKTSTPLRINDPNSNVDSLCVQESLDNMQQENKHHRIPSTKIMDHSTFNKNYLHSQDKLNISKKEISSKNQTEESGLCVKGAGWQCPGLSELRSSSLNHVPSRGSKSPKKNVPRRYSSSQLSQVRFNNGVTDDFDNDPIEKQNENSRRMSSKSQCYKKYPTQYTGYIPRKSSAISSLPCEMI</sequence>
<evidence type="ECO:0000313" key="3">
    <source>
        <dbReference type="Proteomes" id="UP000007151"/>
    </source>
</evidence>
<feature type="compositionally biased region" description="Acidic residues" evidence="1">
    <location>
        <begin position="339"/>
        <end position="348"/>
    </location>
</feature>
<evidence type="ECO:0000313" key="2">
    <source>
        <dbReference type="EMBL" id="OWR45187.1"/>
    </source>
</evidence>
<dbReference type="AlphaFoldDB" id="A0A212EUQ1"/>
<keyword evidence="3" id="KW-1185">Reference proteome</keyword>
<dbReference type="InParanoid" id="A0A212EUQ1"/>
<feature type="compositionally biased region" description="Polar residues" evidence="1">
    <location>
        <begin position="353"/>
        <end position="378"/>
    </location>
</feature>
<evidence type="ECO:0000256" key="1">
    <source>
        <dbReference type="SAM" id="MobiDB-lite"/>
    </source>
</evidence>
<accession>A0A212EUQ1</accession>
<feature type="region of interest" description="Disordered" evidence="1">
    <location>
        <begin position="457"/>
        <end position="517"/>
    </location>
</feature>
<feature type="compositionally biased region" description="Polar residues" evidence="1">
    <location>
        <begin position="272"/>
        <end position="284"/>
    </location>
</feature>
<dbReference type="Proteomes" id="UP000007151">
    <property type="component" value="Unassembled WGS sequence"/>
</dbReference>
<feature type="compositionally biased region" description="Polar residues" evidence="1">
    <location>
        <begin position="479"/>
        <end position="493"/>
    </location>
</feature>
<reference evidence="2 3" key="1">
    <citation type="journal article" date="2011" name="Cell">
        <title>The monarch butterfly genome yields insights into long-distance migration.</title>
        <authorList>
            <person name="Zhan S."/>
            <person name="Merlin C."/>
            <person name="Boore J.L."/>
            <person name="Reppert S.M."/>
        </authorList>
    </citation>
    <scope>NUCLEOTIDE SEQUENCE [LARGE SCALE GENOMIC DNA]</scope>
    <source>
        <strain evidence="2">F-2</strain>
    </source>
</reference>
<name>A0A212EUQ1_DANPL</name>
<feature type="compositionally biased region" description="Basic and acidic residues" evidence="1">
    <location>
        <begin position="121"/>
        <end position="146"/>
    </location>
</feature>
<comment type="caution">
    <text evidence="2">The sequence shown here is derived from an EMBL/GenBank/DDBJ whole genome shotgun (WGS) entry which is preliminary data.</text>
</comment>
<feature type="region of interest" description="Disordered" evidence="1">
    <location>
        <begin position="229"/>
        <end position="258"/>
    </location>
</feature>
<gene>
    <name evidence="2" type="ORF">KGM_209339</name>
</gene>
<feature type="region of interest" description="Disordered" evidence="1">
    <location>
        <begin position="106"/>
        <end position="188"/>
    </location>
</feature>
<feature type="compositionally biased region" description="Basic and acidic residues" evidence="1">
    <location>
        <begin position="501"/>
        <end position="510"/>
    </location>
</feature>
<dbReference type="EMBL" id="AGBW02012340">
    <property type="protein sequence ID" value="OWR45187.1"/>
    <property type="molecule type" value="Genomic_DNA"/>
</dbReference>
<organism evidence="2 3">
    <name type="scientific">Danaus plexippus plexippus</name>
    <dbReference type="NCBI Taxonomy" id="278856"/>
    <lineage>
        <taxon>Eukaryota</taxon>
        <taxon>Metazoa</taxon>
        <taxon>Ecdysozoa</taxon>
        <taxon>Arthropoda</taxon>
        <taxon>Hexapoda</taxon>
        <taxon>Insecta</taxon>
        <taxon>Pterygota</taxon>
        <taxon>Neoptera</taxon>
        <taxon>Endopterygota</taxon>
        <taxon>Lepidoptera</taxon>
        <taxon>Glossata</taxon>
        <taxon>Ditrysia</taxon>
        <taxon>Papilionoidea</taxon>
        <taxon>Nymphalidae</taxon>
        <taxon>Danainae</taxon>
        <taxon>Danaini</taxon>
        <taxon>Danaina</taxon>
        <taxon>Danaus</taxon>
        <taxon>Danaus</taxon>
    </lineage>
</organism>
<feature type="compositionally biased region" description="Basic and acidic residues" evidence="1">
    <location>
        <begin position="160"/>
        <end position="174"/>
    </location>
</feature>
<proteinExistence type="predicted"/>